<dbReference type="InterPro" id="IPR029063">
    <property type="entry name" value="SAM-dependent_MTases_sf"/>
</dbReference>
<dbReference type="GO" id="GO:0008168">
    <property type="term" value="F:methyltransferase activity"/>
    <property type="evidence" value="ECO:0007669"/>
    <property type="project" value="UniProtKB-KW"/>
</dbReference>
<dbReference type="RefSeq" id="WP_056949913.1">
    <property type="nucleotide sequence ID" value="NZ_AZDJ01000001.1"/>
</dbReference>
<sequence>MSLKSGERIDSLGAIKIIQSPEVFAFSLDAVLLAHFAQVRPQSRVVDLAAGNGAVGLFVAPRTHGQVTLVELQARLADMARRSVALNGFTNVDVITGDLAAAPQLIGKDQVDVVTCNPPYFKVTPQAIQNPNEHLALARHELATDFATVAATAAALLKYQGKAFFVHRPDRLPELLHTLVAAGLAPKRLRFVQPKADREANMVLIETIRAGKADGVRVLPPVIVQAADGAYTPEVEALLHG</sequence>
<gene>
    <name evidence="2" type="ORF">FD02_GL000950</name>
</gene>
<dbReference type="PANTHER" id="PTHR47739">
    <property type="entry name" value="TRNA1(VAL) (ADENINE(37)-N6)-METHYLTRANSFERASE"/>
    <property type="match status" value="1"/>
</dbReference>
<evidence type="ECO:0000259" key="1">
    <source>
        <dbReference type="Pfam" id="PF05175"/>
    </source>
</evidence>
<reference evidence="2 3" key="1">
    <citation type="journal article" date="2015" name="Genome Announc.">
        <title>Expanding the biotechnology potential of lactobacilli through comparative genomics of 213 strains and associated genera.</title>
        <authorList>
            <person name="Sun Z."/>
            <person name="Harris H.M."/>
            <person name="McCann A."/>
            <person name="Guo C."/>
            <person name="Argimon S."/>
            <person name="Zhang W."/>
            <person name="Yang X."/>
            <person name="Jeffery I.B."/>
            <person name="Cooney J.C."/>
            <person name="Kagawa T.F."/>
            <person name="Liu W."/>
            <person name="Song Y."/>
            <person name="Salvetti E."/>
            <person name="Wrobel A."/>
            <person name="Rasinkangas P."/>
            <person name="Parkhill J."/>
            <person name="Rea M.C."/>
            <person name="O'Sullivan O."/>
            <person name="Ritari J."/>
            <person name="Douillard F.P."/>
            <person name="Paul Ross R."/>
            <person name="Yang R."/>
            <person name="Briner A.E."/>
            <person name="Felis G.E."/>
            <person name="de Vos W.M."/>
            <person name="Barrangou R."/>
            <person name="Klaenhammer T.R."/>
            <person name="Caufield P.W."/>
            <person name="Cui Y."/>
            <person name="Zhang H."/>
            <person name="O'Toole P.W."/>
        </authorList>
    </citation>
    <scope>NUCLEOTIDE SEQUENCE [LARGE SCALE GENOMIC DNA]</scope>
    <source>
        <strain evidence="2 3">JCM 17158</strain>
    </source>
</reference>
<organism evidence="2 3">
    <name type="scientific">Lacticaseibacillus nasuensis JCM 17158</name>
    <dbReference type="NCBI Taxonomy" id="1291734"/>
    <lineage>
        <taxon>Bacteria</taxon>
        <taxon>Bacillati</taxon>
        <taxon>Bacillota</taxon>
        <taxon>Bacilli</taxon>
        <taxon>Lactobacillales</taxon>
        <taxon>Lactobacillaceae</taxon>
        <taxon>Lacticaseibacillus</taxon>
    </lineage>
</organism>
<keyword evidence="2" id="KW-0489">Methyltransferase</keyword>
<dbReference type="SUPFAM" id="SSF53335">
    <property type="entry name" value="S-adenosyl-L-methionine-dependent methyltransferases"/>
    <property type="match status" value="1"/>
</dbReference>
<dbReference type="GO" id="GO:0032259">
    <property type="term" value="P:methylation"/>
    <property type="evidence" value="ECO:0007669"/>
    <property type="project" value="UniProtKB-KW"/>
</dbReference>
<dbReference type="OrthoDB" id="9777257at2"/>
<dbReference type="Gene3D" id="3.40.50.150">
    <property type="entry name" value="Vaccinia Virus protein VP39"/>
    <property type="match status" value="1"/>
</dbReference>
<dbReference type="Proteomes" id="UP000051804">
    <property type="component" value="Unassembled WGS sequence"/>
</dbReference>
<dbReference type="AlphaFoldDB" id="A0A0R1K2J9"/>
<comment type="caution">
    <text evidence="2">The sequence shown here is derived from an EMBL/GenBank/DDBJ whole genome shotgun (WGS) entry which is preliminary data.</text>
</comment>
<evidence type="ECO:0000313" key="3">
    <source>
        <dbReference type="Proteomes" id="UP000051804"/>
    </source>
</evidence>
<dbReference type="STRING" id="1291734.FD02_GL000950"/>
<dbReference type="CDD" id="cd02440">
    <property type="entry name" value="AdoMet_MTases"/>
    <property type="match status" value="1"/>
</dbReference>
<keyword evidence="3" id="KW-1185">Reference proteome</keyword>
<keyword evidence="2" id="KW-0808">Transferase</keyword>
<dbReference type="Pfam" id="PF05175">
    <property type="entry name" value="MTS"/>
    <property type="match status" value="1"/>
</dbReference>
<accession>A0A0R1K2J9</accession>
<dbReference type="EMBL" id="AZDJ01000001">
    <property type="protein sequence ID" value="KRK74346.1"/>
    <property type="molecule type" value="Genomic_DNA"/>
</dbReference>
<dbReference type="PATRIC" id="fig|1291734.4.peg.977"/>
<name>A0A0R1K2J9_9LACO</name>
<protein>
    <submittedName>
        <fullName evidence="2">Methyltransferase</fullName>
    </submittedName>
</protein>
<proteinExistence type="predicted"/>
<dbReference type="PANTHER" id="PTHR47739:SF1">
    <property type="entry name" value="TRNA1(VAL) (ADENINE(37)-N6)-METHYLTRANSFERASE"/>
    <property type="match status" value="1"/>
</dbReference>
<dbReference type="InterPro" id="IPR050210">
    <property type="entry name" value="tRNA_Adenine-N(6)_MTase"/>
</dbReference>
<feature type="domain" description="Methyltransferase small" evidence="1">
    <location>
        <begin position="29"/>
        <end position="142"/>
    </location>
</feature>
<evidence type="ECO:0000313" key="2">
    <source>
        <dbReference type="EMBL" id="KRK74346.1"/>
    </source>
</evidence>
<dbReference type="InterPro" id="IPR007848">
    <property type="entry name" value="Small_mtfrase_dom"/>
</dbReference>